<reference evidence="2" key="1">
    <citation type="submission" date="2021-05" db="EMBL/GenBank/DDBJ databases">
        <authorList>
            <person name="Alioto T."/>
            <person name="Alioto T."/>
            <person name="Gomez Garrido J."/>
        </authorList>
    </citation>
    <scope>NUCLEOTIDE SEQUENCE</scope>
</reference>
<accession>A0A8D8H233</accession>
<protein>
    <submittedName>
        <fullName evidence="2">(northern house mosquito) hypothetical protein</fullName>
    </submittedName>
</protein>
<proteinExistence type="predicted"/>
<sequence length="104" mass="12035">MLKGFFFICLGLLQLFSHLLSNARLSFDSFALPQNFSTKERERDSKEKRITSKISASFVNIHSFNSFAISVANILYRESRVKLCARLCDQIVFRLSIIFFLFKG</sequence>
<dbReference type="EMBL" id="HBUE01299993">
    <property type="protein sequence ID" value="CAG6578397.1"/>
    <property type="molecule type" value="Transcribed_RNA"/>
</dbReference>
<dbReference type="AlphaFoldDB" id="A0A8D8H233"/>
<keyword evidence="1" id="KW-0732">Signal</keyword>
<evidence type="ECO:0000313" key="2">
    <source>
        <dbReference type="EMBL" id="CAG6526681.1"/>
    </source>
</evidence>
<feature type="signal peptide" evidence="1">
    <location>
        <begin position="1"/>
        <end position="21"/>
    </location>
</feature>
<evidence type="ECO:0000256" key="1">
    <source>
        <dbReference type="SAM" id="SignalP"/>
    </source>
</evidence>
<dbReference type="EMBL" id="HBUE01194021">
    <property type="protein sequence ID" value="CAG6526681.1"/>
    <property type="molecule type" value="Transcribed_RNA"/>
</dbReference>
<name>A0A8D8H233_CULPI</name>
<feature type="chain" id="PRO_5036260828" evidence="1">
    <location>
        <begin position="22"/>
        <end position="104"/>
    </location>
</feature>
<organism evidence="2">
    <name type="scientific">Culex pipiens</name>
    <name type="common">House mosquito</name>
    <dbReference type="NCBI Taxonomy" id="7175"/>
    <lineage>
        <taxon>Eukaryota</taxon>
        <taxon>Metazoa</taxon>
        <taxon>Ecdysozoa</taxon>
        <taxon>Arthropoda</taxon>
        <taxon>Hexapoda</taxon>
        <taxon>Insecta</taxon>
        <taxon>Pterygota</taxon>
        <taxon>Neoptera</taxon>
        <taxon>Endopterygota</taxon>
        <taxon>Diptera</taxon>
        <taxon>Nematocera</taxon>
        <taxon>Culicoidea</taxon>
        <taxon>Culicidae</taxon>
        <taxon>Culicinae</taxon>
        <taxon>Culicini</taxon>
        <taxon>Culex</taxon>
        <taxon>Culex</taxon>
    </lineage>
</organism>